<protein>
    <recommendedName>
        <fullName evidence="1">Protein kinase domain-containing protein</fullName>
    </recommendedName>
</protein>
<proteinExistence type="predicted"/>
<evidence type="ECO:0000259" key="1">
    <source>
        <dbReference type="PROSITE" id="PS50011"/>
    </source>
</evidence>
<dbReference type="PROSITE" id="PS50011">
    <property type="entry name" value="PROTEIN_KINASE_DOM"/>
    <property type="match status" value="1"/>
</dbReference>
<dbReference type="InterPro" id="IPR008271">
    <property type="entry name" value="Ser/Thr_kinase_AS"/>
</dbReference>
<evidence type="ECO:0000313" key="2">
    <source>
        <dbReference type="EnsemblProtists" id="HpaP809087"/>
    </source>
</evidence>
<dbReference type="STRING" id="559515.M4BRP7"/>
<dbReference type="SUPFAM" id="SSF56112">
    <property type="entry name" value="Protein kinase-like (PK-like)"/>
    <property type="match status" value="1"/>
</dbReference>
<dbReference type="InterPro" id="IPR000719">
    <property type="entry name" value="Prot_kinase_dom"/>
</dbReference>
<reference evidence="3" key="1">
    <citation type="journal article" date="2010" name="Science">
        <title>Signatures of adaptation to obligate biotrophy in the Hyaloperonospora arabidopsidis genome.</title>
        <authorList>
            <person name="Baxter L."/>
            <person name="Tripathy S."/>
            <person name="Ishaque N."/>
            <person name="Boot N."/>
            <person name="Cabral A."/>
            <person name="Kemen E."/>
            <person name="Thines M."/>
            <person name="Ah-Fong A."/>
            <person name="Anderson R."/>
            <person name="Badejoko W."/>
            <person name="Bittner-Eddy P."/>
            <person name="Boore J.L."/>
            <person name="Chibucos M.C."/>
            <person name="Coates M."/>
            <person name="Dehal P."/>
            <person name="Delehaunty K."/>
            <person name="Dong S."/>
            <person name="Downton P."/>
            <person name="Dumas B."/>
            <person name="Fabro G."/>
            <person name="Fronick C."/>
            <person name="Fuerstenberg S.I."/>
            <person name="Fulton L."/>
            <person name="Gaulin E."/>
            <person name="Govers F."/>
            <person name="Hughes L."/>
            <person name="Humphray S."/>
            <person name="Jiang R.H."/>
            <person name="Judelson H."/>
            <person name="Kamoun S."/>
            <person name="Kyung K."/>
            <person name="Meijer H."/>
            <person name="Minx P."/>
            <person name="Morris P."/>
            <person name="Nelson J."/>
            <person name="Phuntumart V."/>
            <person name="Qutob D."/>
            <person name="Rehmany A."/>
            <person name="Rougon-Cardoso A."/>
            <person name="Ryden P."/>
            <person name="Torto-Alalibo T."/>
            <person name="Studholme D."/>
            <person name="Wang Y."/>
            <person name="Win J."/>
            <person name="Wood J."/>
            <person name="Clifton S.W."/>
            <person name="Rogers J."/>
            <person name="Van den Ackerveken G."/>
            <person name="Jones J.D."/>
            <person name="McDowell J.M."/>
            <person name="Beynon J."/>
            <person name="Tyler B.M."/>
        </authorList>
    </citation>
    <scope>NUCLEOTIDE SEQUENCE [LARGE SCALE GENOMIC DNA]</scope>
    <source>
        <strain evidence="3">Emoy2</strain>
    </source>
</reference>
<dbReference type="GO" id="GO:0004672">
    <property type="term" value="F:protein kinase activity"/>
    <property type="evidence" value="ECO:0007669"/>
    <property type="project" value="InterPro"/>
</dbReference>
<keyword evidence="3" id="KW-1185">Reference proteome</keyword>
<dbReference type="EMBL" id="JH598659">
    <property type="status" value="NOT_ANNOTATED_CDS"/>
    <property type="molecule type" value="Genomic_DNA"/>
</dbReference>
<dbReference type="InterPro" id="IPR011009">
    <property type="entry name" value="Kinase-like_dom_sf"/>
</dbReference>
<dbReference type="Proteomes" id="UP000011713">
    <property type="component" value="Unassembled WGS sequence"/>
</dbReference>
<dbReference type="Pfam" id="PF00069">
    <property type="entry name" value="Pkinase"/>
    <property type="match status" value="1"/>
</dbReference>
<dbReference type="GO" id="GO:0005524">
    <property type="term" value="F:ATP binding"/>
    <property type="evidence" value="ECO:0007669"/>
    <property type="project" value="InterPro"/>
</dbReference>
<dbReference type="EnsemblProtists" id="HpaT809087">
    <property type="protein sequence ID" value="HpaP809087"/>
    <property type="gene ID" value="HpaG809087"/>
</dbReference>
<organism evidence="2 3">
    <name type="scientific">Hyaloperonospora arabidopsidis (strain Emoy2)</name>
    <name type="common">Downy mildew agent</name>
    <name type="synonym">Peronospora arabidopsidis</name>
    <dbReference type="NCBI Taxonomy" id="559515"/>
    <lineage>
        <taxon>Eukaryota</taxon>
        <taxon>Sar</taxon>
        <taxon>Stramenopiles</taxon>
        <taxon>Oomycota</taxon>
        <taxon>Peronosporomycetes</taxon>
        <taxon>Peronosporales</taxon>
        <taxon>Peronosporaceae</taxon>
        <taxon>Hyaloperonospora</taxon>
    </lineage>
</organism>
<dbReference type="HOGENOM" id="CLU_1317653_0_0_1"/>
<reference evidence="2" key="2">
    <citation type="submission" date="2015-06" db="UniProtKB">
        <authorList>
            <consortium name="EnsemblProtists"/>
        </authorList>
    </citation>
    <scope>IDENTIFICATION</scope>
    <source>
        <strain evidence="2">Emoy2</strain>
    </source>
</reference>
<name>M4BRP7_HYAAE</name>
<dbReference type="PANTHER" id="PTHR37171:SF1">
    <property type="entry name" value="SERINE_THREONINE-PROTEIN KINASE YRZF-RELATED"/>
    <property type="match status" value="1"/>
</dbReference>
<accession>M4BRP7</accession>
<dbReference type="InParanoid" id="M4BRP7"/>
<dbReference type="VEuPathDB" id="FungiDB:HpaG809087"/>
<evidence type="ECO:0000313" key="3">
    <source>
        <dbReference type="Proteomes" id="UP000011713"/>
    </source>
</evidence>
<sequence>MGVHGLFTDISGNKHVVGDPDRVWITENTPELCKPKFVVEFKTPWVFPFEDLLTHWDQHKNNDGDKVVRAIAQLYGARSRMGCVVEETFEGEAVVMKVVDETKCIDLTEELRHEAEQYKLMSDLDCIPRLKGARHGAIRALENMHAKGLVHGDVKLANIMLDTGTGQVKLIDFGFTKPGGRVEQKRELECLNELLLEAEERAAKQVVGG</sequence>
<dbReference type="AlphaFoldDB" id="M4BRP7"/>
<feature type="domain" description="Protein kinase" evidence="1">
    <location>
        <begin position="1"/>
        <end position="209"/>
    </location>
</feature>
<dbReference type="Gene3D" id="1.10.510.10">
    <property type="entry name" value="Transferase(Phosphotransferase) domain 1"/>
    <property type="match status" value="1"/>
</dbReference>
<dbReference type="PANTHER" id="PTHR37171">
    <property type="entry name" value="SERINE/THREONINE-PROTEIN KINASE YRZF-RELATED"/>
    <property type="match status" value="1"/>
</dbReference>
<dbReference type="PROSITE" id="PS00108">
    <property type="entry name" value="PROTEIN_KINASE_ST"/>
    <property type="match status" value="1"/>
</dbReference>
<dbReference type="InterPro" id="IPR052396">
    <property type="entry name" value="Meiotic_Drive_Suppr_Kinase"/>
</dbReference>